<feature type="compositionally biased region" description="Polar residues" evidence="1">
    <location>
        <begin position="33"/>
        <end position="43"/>
    </location>
</feature>
<dbReference type="Proteomes" id="UP000235220">
    <property type="component" value="Chromosome 12"/>
</dbReference>
<dbReference type="InterPro" id="IPR052843">
    <property type="entry name" value="ER_body_metal_sequester"/>
</dbReference>
<keyword evidence="2" id="KW-0812">Transmembrane</keyword>
<evidence type="ECO:0000313" key="3">
    <source>
        <dbReference type="Proteomes" id="UP000235220"/>
    </source>
</evidence>
<dbReference type="KEGG" id="jre:108998214"/>
<evidence type="ECO:0000256" key="2">
    <source>
        <dbReference type="SAM" id="Phobius"/>
    </source>
</evidence>
<protein>
    <submittedName>
        <fullName evidence="4">Membrane protein of ER body 2-like</fullName>
    </submittedName>
</protein>
<feature type="transmembrane region" description="Helical" evidence="2">
    <location>
        <begin position="391"/>
        <end position="413"/>
    </location>
</feature>
<dbReference type="GeneID" id="108998214"/>
<sequence>MEAELEQRRELEEEAAEGGGGGEFDLQRRQPRQHNNGSTTTVTINVMGTSTASLSSSSAEYSLEADLISQLAEEGEFSYESFALTSGEVNVNDSINKSTTPGTGTVMVDIATESFGIETIDELFKPTDPPPSNKNSSIQEQIAAETSIDIGTIEQEGRVGIDIREEIEEQKETRDYLYLETVYKKPATSDFYCPNCQACIDKVLIRSRLEEEEIRCPSCFEFLKPLAQSWLPKWRGTQQTPHPQKPHVPIDTIIQGNEEPTDQLKPGDTSHRTPSSTSKARTPTAVKGEIPEGNKEPTYQSKPGDTFHGTSSSTLEARSPTAETGEILEGNKEPTNQLKPGDTLRPPLPLPAQSTPEQDGTIKLEIVKSLVYGGLTESITSLSVVTSAASAAASTLSILVLALANLIGGLFIIGHNLRDLKNEQSRVTLNEAEERVDRYLQLLGQKKNFIIHASVAVISFLVFGLVPPVVYGFSFYKSDNSYLKLAVVAAASLICITILAIAKAYIKRPTRWYMYLRTVTYYVSLGVGASGISYLAGYLFKLLADKLGWFESSAAVTLSLPGMSSVPSAQVSSY</sequence>
<dbReference type="PANTHER" id="PTHR38937:SF2">
    <property type="entry name" value="MEMBRANE PROTEIN OF ER BODY-LIKE PROTEIN ISOFORM X1"/>
    <property type="match status" value="1"/>
</dbReference>
<dbReference type="GO" id="GO:0005381">
    <property type="term" value="F:iron ion transmembrane transporter activity"/>
    <property type="evidence" value="ECO:0000318"/>
    <property type="project" value="GO_Central"/>
</dbReference>
<name>A0A2I4FF39_JUGRE</name>
<feature type="transmembrane region" description="Helical" evidence="2">
    <location>
        <begin position="518"/>
        <end position="540"/>
    </location>
</feature>
<feature type="compositionally biased region" description="Polar residues" evidence="1">
    <location>
        <begin position="272"/>
        <end position="281"/>
    </location>
</feature>
<dbReference type="OrthoDB" id="1924921at2759"/>
<dbReference type="AlphaFoldDB" id="A0A2I4FF39"/>
<dbReference type="Gramene" id="Jr12_02780_p1">
    <property type="protein sequence ID" value="cds.Jr12_02780_p1"/>
    <property type="gene ID" value="Jr12_02780"/>
</dbReference>
<reference evidence="4" key="1">
    <citation type="submission" date="2025-08" db="UniProtKB">
        <authorList>
            <consortium name="RefSeq"/>
        </authorList>
    </citation>
    <scope>IDENTIFICATION</scope>
    <source>
        <tissue evidence="4">Leaves</tissue>
    </source>
</reference>
<feature type="region of interest" description="Disordered" evidence="1">
    <location>
        <begin position="257"/>
        <end position="347"/>
    </location>
</feature>
<keyword evidence="2" id="KW-1133">Transmembrane helix</keyword>
<dbReference type="GO" id="GO:0005384">
    <property type="term" value="F:manganese ion transmembrane transporter activity"/>
    <property type="evidence" value="ECO:0000318"/>
    <property type="project" value="GO_Central"/>
</dbReference>
<accession>A0A2I4FF39</accession>
<keyword evidence="3" id="KW-1185">Reference proteome</keyword>
<feature type="compositionally biased region" description="Basic and acidic residues" evidence="1">
    <location>
        <begin position="1"/>
        <end position="11"/>
    </location>
</feature>
<proteinExistence type="predicted"/>
<organism evidence="3 4">
    <name type="scientific">Juglans regia</name>
    <name type="common">English walnut</name>
    <dbReference type="NCBI Taxonomy" id="51240"/>
    <lineage>
        <taxon>Eukaryota</taxon>
        <taxon>Viridiplantae</taxon>
        <taxon>Streptophyta</taxon>
        <taxon>Embryophyta</taxon>
        <taxon>Tracheophyta</taxon>
        <taxon>Spermatophyta</taxon>
        <taxon>Magnoliopsida</taxon>
        <taxon>eudicotyledons</taxon>
        <taxon>Gunneridae</taxon>
        <taxon>Pentapetalae</taxon>
        <taxon>rosids</taxon>
        <taxon>fabids</taxon>
        <taxon>Fagales</taxon>
        <taxon>Juglandaceae</taxon>
        <taxon>Juglans</taxon>
    </lineage>
</organism>
<evidence type="ECO:0000313" key="4">
    <source>
        <dbReference type="RefSeq" id="XP_018830261.1"/>
    </source>
</evidence>
<feature type="region of interest" description="Disordered" evidence="1">
    <location>
        <begin position="1"/>
        <end position="43"/>
    </location>
</feature>
<dbReference type="GO" id="GO:0010168">
    <property type="term" value="C:ER body"/>
    <property type="evidence" value="ECO:0000318"/>
    <property type="project" value="GO_Central"/>
</dbReference>
<dbReference type="STRING" id="51240.A0A2I4FF39"/>
<dbReference type="GO" id="GO:0016020">
    <property type="term" value="C:membrane"/>
    <property type="evidence" value="ECO:0000318"/>
    <property type="project" value="GO_Central"/>
</dbReference>
<feature type="transmembrane region" description="Helical" evidence="2">
    <location>
        <begin position="449"/>
        <end position="473"/>
    </location>
</feature>
<dbReference type="PANTHER" id="PTHR38937">
    <property type="entry name" value="MEMBRANE PROTEIN OF ER BODY-LIKE PROTEIN"/>
    <property type="match status" value="1"/>
</dbReference>
<feature type="compositionally biased region" description="Polar residues" evidence="1">
    <location>
        <begin position="297"/>
        <end position="316"/>
    </location>
</feature>
<keyword evidence="2" id="KW-0472">Membrane</keyword>
<dbReference type="RefSeq" id="XP_018830261.1">
    <property type="nucleotide sequence ID" value="XM_018974716.2"/>
</dbReference>
<feature type="transmembrane region" description="Helical" evidence="2">
    <location>
        <begin position="485"/>
        <end position="506"/>
    </location>
</feature>
<evidence type="ECO:0000256" key="1">
    <source>
        <dbReference type="SAM" id="MobiDB-lite"/>
    </source>
</evidence>
<dbReference type="GO" id="GO:0030026">
    <property type="term" value="P:intracellular manganese ion homeostasis"/>
    <property type="evidence" value="ECO:0000318"/>
    <property type="project" value="GO_Central"/>
</dbReference>
<gene>
    <name evidence="4" type="primary">LOC108998214</name>
</gene>